<feature type="transmembrane region" description="Helical" evidence="1">
    <location>
        <begin position="154"/>
        <end position="178"/>
    </location>
</feature>
<keyword evidence="3" id="KW-1185">Reference proteome</keyword>
<evidence type="ECO:0000313" key="2">
    <source>
        <dbReference type="EMBL" id="KAL3499281.1"/>
    </source>
</evidence>
<feature type="transmembrane region" description="Helical" evidence="1">
    <location>
        <begin position="44"/>
        <end position="64"/>
    </location>
</feature>
<sequence length="190" mass="21582">MDREIGNNNIPEDPIQREIDQLDESNKKKEQTIRKLETRTAQTVNLYFIFQAVILASITSSTSLSCHHWWLPFTISLLAAVLNFFAFVCTAFKVLKSREELDQDTLDLSFIKLYRITRAQVNQVLPGTEVAKQGNDEVICRPKVGLFQKCKRSFLVYSSLALFVGFSLVIMYACHILLCHSNGGNCVKVC</sequence>
<reference evidence="2 3" key="1">
    <citation type="submission" date="2024-11" db="EMBL/GenBank/DDBJ databases">
        <title>A near-complete genome assembly of Cinchona calisaya.</title>
        <authorList>
            <person name="Lian D.C."/>
            <person name="Zhao X.W."/>
            <person name="Wei L."/>
        </authorList>
    </citation>
    <scope>NUCLEOTIDE SEQUENCE [LARGE SCALE GENOMIC DNA]</scope>
    <source>
        <tissue evidence="2">Nenye</tissue>
    </source>
</reference>
<protein>
    <submittedName>
        <fullName evidence="2">Uncharacterized protein</fullName>
    </submittedName>
</protein>
<dbReference type="PANTHER" id="PTHR33287">
    <property type="entry name" value="OS03G0453550 PROTEIN"/>
    <property type="match status" value="1"/>
</dbReference>
<keyword evidence="1" id="KW-1133">Transmembrane helix</keyword>
<accession>A0ABD2XV31</accession>
<dbReference type="PANTHER" id="PTHR33287:SF2">
    <property type="entry name" value="TRANSMEMBRANE PROTEIN"/>
    <property type="match status" value="1"/>
</dbReference>
<dbReference type="EMBL" id="JBJUIK010000016">
    <property type="protein sequence ID" value="KAL3499281.1"/>
    <property type="molecule type" value="Genomic_DNA"/>
</dbReference>
<gene>
    <name evidence="2" type="ORF">ACH5RR_038374</name>
</gene>
<comment type="caution">
    <text evidence="2">The sequence shown here is derived from an EMBL/GenBank/DDBJ whole genome shotgun (WGS) entry which is preliminary data.</text>
</comment>
<name>A0ABD2XV31_9GENT</name>
<proteinExistence type="predicted"/>
<evidence type="ECO:0000256" key="1">
    <source>
        <dbReference type="SAM" id="Phobius"/>
    </source>
</evidence>
<feature type="transmembrane region" description="Helical" evidence="1">
    <location>
        <begin position="70"/>
        <end position="92"/>
    </location>
</feature>
<keyword evidence="1" id="KW-0812">Transmembrane</keyword>
<dbReference type="AlphaFoldDB" id="A0ABD2XV31"/>
<keyword evidence="1" id="KW-0472">Membrane</keyword>
<organism evidence="2 3">
    <name type="scientific">Cinchona calisaya</name>
    <dbReference type="NCBI Taxonomy" id="153742"/>
    <lineage>
        <taxon>Eukaryota</taxon>
        <taxon>Viridiplantae</taxon>
        <taxon>Streptophyta</taxon>
        <taxon>Embryophyta</taxon>
        <taxon>Tracheophyta</taxon>
        <taxon>Spermatophyta</taxon>
        <taxon>Magnoliopsida</taxon>
        <taxon>eudicotyledons</taxon>
        <taxon>Gunneridae</taxon>
        <taxon>Pentapetalae</taxon>
        <taxon>asterids</taxon>
        <taxon>lamiids</taxon>
        <taxon>Gentianales</taxon>
        <taxon>Rubiaceae</taxon>
        <taxon>Cinchonoideae</taxon>
        <taxon>Cinchoneae</taxon>
        <taxon>Cinchona</taxon>
    </lineage>
</organism>
<dbReference type="Proteomes" id="UP001630127">
    <property type="component" value="Unassembled WGS sequence"/>
</dbReference>
<evidence type="ECO:0000313" key="3">
    <source>
        <dbReference type="Proteomes" id="UP001630127"/>
    </source>
</evidence>